<evidence type="ECO:0000313" key="6">
    <source>
        <dbReference type="Proteomes" id="UP000663873"/>
    </source>
</evidence>
<dbReference type="EMBL" id="CAJOBO010001685">
    <property type="protein sequence ID" value="CAF4401163.1"/>
    <property type="molecule type" value="Genomic_DNA"/>
</dbReference>
<dbReference type="EMBL" id="CAJNXB010003629">
    <property type="protein sequence ID" value="CAF3327506.1"/>
    <property type="molecule type" value="Genomic_DNA"/>
</dbReference>
<dbReference type="Proteomes" id="UP000663873">
    <property type="component" value="Unassembled WGS sequence"/>
</dbReference>
<keyword evidence="6" id="KW-1185">Reference proteome</keyword>
<gene>
    <name evidence="4" type="ORF">HFQ381_LOCUS20097</name>
    <name evidence="1" type="ORF">LUA448_LOCUS10135</name>
    <name evidence="5" type="ORF">QYT958_LOCUS11176</name>
    <name evidence="2" type="ORF">TIS948_LOCUS20876</name>
    <name evidence="3" type="ORF">UJA718_LOCUS9843</name>
</gene>
<name>A0A820EXV9_9BILA</name>
<dbReference type="InterPro" id="IPR011042">
    <property type="entry name" value="6-blade_b-propeller_TolB-like"/>
</dbReference>
<dbReference type="EMBL" id="CAJOBP010001123">
    <property type="protein sequence ID" value="CAF4255797.1"/>
    <property type="molecule type" value="Genomic_DNA"/>
</dbReference>
<dbReference type="Gene3D" id="2.40.10.500">
    <property type="match status" value="1"/>
</dbReference>
<evidence type="ECO:0000313" key="1">
    <source>
        <dbReference type="EMBL" id="CAF3322931.1"/>
    </source>
</evidence>
<organism evidence="3 6">
    <name type="scientific">Rotaria socialis</name>
    <dbReference type="NCBI Taxonomy" id="392032"/>
    <lineage>
        <taxon>Eukaryota</taxon>
        <taxon>Metazoa</taxon>
        <taxon>Spiralia</taxon>
        <taxon>Gnathifera</taxon>
        <taxon>Rotifera</taxon>
        <taxon>Eurotatoria</taxon>
        <taxon>Bdelloidea</taxon>
        <taxon>Philodinida</taxon>
        <taxon>Philodinidae</taxon>
        <taxon>Rotaria</taxon>
    </lineage>
</organism>
<dbReference type="Proteomes" id="UP000663851">
    <property type="component" value="Unassembled WGS sequence"/>
</dbReference>
<dbReference type="Proteomes" id="UP000663833">
    <property type="component" value="Unassembled WGS sequence"/>
</dbReference>
<proteinExistence type="predicted"/>
<dbReference type="Gene3D" id="2.120.10.30">
    <property type="entry name" value="TolB, C-terminal domain"/>
    <property type="match status" value="1"/>
</dbReference>
<dbReference type="EMBL" id="CAJOBR010001288">
    <property type="protein sequence ID" value="CAF4595233.1"/>
    <property type="molecule type" value="Genomic_DNA"/>
</dbReference>
<protein>
    <submittedName>
        <fullName evidence="3">Uncharacterized protein</fullName>
    </submittedName>
</protein>
<dbReference type="Proteomes" id="UP000663825">
    <property type="component" value="Unassembled WGS sequence"/>
</dbReference>
<dbReference type="SUPFAM" id="SSF101898">
    <property type="entry name" value="NHL repeat"/>
    <property type="match status" value="1"/>
</dbReference>
<evidence type="ECO:0000313" key="4">
    <source>
        <dbReference type="EMBL" id="CAF4401163.1"/>
    </source>
</evidence>
<dbReference type="Proteomes" id="UP000663848">
    <property type="component" value="Unassembled WGS sequence"/>
</dbReference>
<sequence length="220" mass="24901">MCSSSSMSKSSCLLSGIDDRSTTLSIYDNNPQYSSECYMGGKWNNCSWRKWRWQWTESTLLPTGFRVMEWKQNATNGQVVAGGNGMGSGPHQLNYPTDVIVDKETDSLIICDSSNRRVVRWSRRNGTSGKTIVSNIDCLGLIMDETGSLYVVDWITNEVRRYRRGESQGIVVAVGIGRGNRLDQLSDPRYVFVDRNHTVYVSDTEFHCVTKWVESGNYVH</sequence>
<evidence type="ECO:0000313" key="2">
    <source>
        <dbReference type="EMBL" id="CAF3327506.1"/>
    </source>
</evidence>
<evidence type="ECO:0000313" key="3">
    <source>
        <dbReference type="EMBL" id="CAF4255797.1"/>
    </source>
</evidence>
<reference evidence="3" key="1">
    <citation type="submission" date="2021-02" db="EMBL/GenBank/DDBJ databases">
        <authorList>
            <person name="Nowell W R."/>
        </authorList>
    </citation>
    <scope>NUCLEOTIDE SEQUENCE</scope>
</reference>
<evidence type="ECO:0000313" key="5">
    <source>
        <dbReference type="EMBL" id="CAF4595233.1"/>
    </source>
</evidence>
<accession>A0A820EXV9</accession>
<dbReference type="OrthoDB" id="342730at2759"/>
<dbReference type="AlphaFoldDB" id="A0A820EXV9"/>
<comment type="caution">
    <text evidence="3">The sequence shown here is derived from an EMBL/GenBank/DDBJ whole genome shotgun (WGS) entry which is preliminary data.</text>
</comment>
<dbReference type="EMBL" id="CAJNYD010001188">
    <property type="protein sequence ID" value="CAF3322931.1"/>
    <property type="molecule type" value="Genomic_DNA"/>
</dbReference>